<feature type="domain" description="BTB" evidence="1">
    <location>
        <begin position="14"/>
        <end position="80"/>
    </location>
</feature>
<dbReference type="EMBL" id="ML143389">
    <property type="protein sequence ID" value="TBU34060.1"/>
    <property type="molecule type" value="Genomic_DNA"/>
</dbReference>
<dbReference type="Pfam" id="PF00651">
    <property type="entry name" value="BTB"/>
    <property type="match status" value="1"/>
</dbReference>
<dbReference type="SUPFAM" id="SSF54695">
    <property type="entry name" value="POZ domain"/>
    <property type="match status" value="1"/>
</dbReference>
<dbReference type="InterPro" id="IPR000210">
    <property type="entry name" value="BTB/POZ_dom"/>
</dbReference>
<dbReference type="PROSITE" id="PS50097">
    <property type="entry name" value="BTB"/>
    <property type="match status" value="1"/>
</dbReference>
<dbReference type="Gene3D" id="3.30.710.10">
    <property type="entry name" value="Potassium Channel Kv1.1, Chain A"/>
    <property type="match status" value="2"/>
</dbReference>
<evidence type="ECO:0000259" key="1">
    <source>
        <dbReference type="PROSITE" id="PS50097"/>
    </source>
</evidence>
<dbReference type="Proteomes" id="UP000292957">
    <property type="component" value="Unassembled WGS sequence"/>
</dbReference>
<dbReference type="AlphaFoldDB" id="A0A4Q9N0U0"/>
<accession>A0A4Q9N0U0</accession>
<name>A0A4Q9N0U0_9APHY</name>
<organism evidence="2">
    <name type="scientific">Dichomitus squalens</name>
    <dbReference type="NCBI Taxonomy" id="114155"/>
    <lineage>
        <taxon>Eukaryota</taxon>
        <taxon>Fungi</taxon>
        <taxon>Dikarya</taxon>
        <taxon>Basidiomycota</taxon>
        <taxon>Agaricomycotina</taxon>
        <taxon>Agaricomycetes</taxon>
        <taxon>Polyporales</taxon>
        <taxon>Polyporaceae</taxon>
        <taxon>Dichomitus</taxon>
    </lineage>
</organism>
<proteinExistence type="predicted"/>
<reference evidence="2" key="1">
    <citation type="submission" date="2019-01" db="EMBL/GenBank/DDBJ databases">
        <title>Draft genome sequences of three monokaryotic isolates of the white-rot basidiomycete fungus Dichomitus squalens.</title>
        <authorList>
            <consortium name="DOE Joint Genome Institute"/>
            <person name="Lopez S.C."/>
            <person name="Andreopoulos B."/>
            <person name="Pangilinan J."/>
            <person name="Lipzen A."/>
            <person name="Riley R."/>
            <person name="Ahrendt S."/>
            <person name="Ng V."/>
            <person name="Barry K."/>
            <person name="Daum C."/>
            <person name="Grigoriev I.V."/>
            <person name="Hilden K.S."/>
            <person name="Makela M.R."/>
            <person name="de Vries R.P."/>
        </authorList>
    </citation>
    <scope>NUCLEOTIDE SEQUENCE [LARGE SCALE GENOMIC DNA]</scope>
    <source>
        <strain evidence="2">OM18370.1</strain>
    </source>
</reference>
<dbReference type="CDD" id="cd18186">
    <property type="entry name" value="BTB_POZ_ZBTB_KLHL-like"/>
    <property type="match status" value="1"/>
</dbReference>
<dbReference type="SMART" id="SM00225">
    <property type="entry name" value="BTB"/>
    <property type="match status" value="2"/>
</dbReference>
<evidence type="ECO:0000313" key="2">
    <source>
        <dbReference type="EMBL" id="TBU34060.1"/>
    </source>
</evidence>
<protein>
    <recommendedName>
        <fullName evidence="1">BTB domain-containing protein</fullName>
    </recommendedName>
</protein>
<sequence length="530" mass="58275">MTSQADHPFNEPSADIIICSSDNVTFRLHTVILSLASDFFKDMFSLPQPGVPSTSEPGELPVLNVTESSDVLERLFRLCYPVDHPTLGTIHEVRSTLEAALKYQMAVAIKIAKRRLRSLASADPLSVYAVACCFDLEAEAAAAAKEVLKQKLQTRYVPELEDLSIGAYHRLLSYCERGGRVSDRFRFTFHTSGGGRNRQTPMSTPSLTEASLEPVAPNVLPETRAAPHPFDSTEAEVTLVASDGVEFHVFKHILRLSSPVLTSKVSDIHPPSPLRVPLSEPSRILSLLLQLCYPVPEPRLSDLHDISAALIAAEKYEMQRACHVLRAALTAKKDDVSEDPVLLYAAACRSGMRELATAAAKRALRSDILKTPASELDSIGVTGGCLHRLIDHRDRCRAAVGSLFVNFSIDWISSDVYLQLQDSVRCGYAGENPCWFEPYLLRLSGQPWPSAEFATNEDLLQTILETTRDPISSYPCSYCASVQGTFLLLKLSKCAAEAISLAEKKEPLKWLSPAQYSERAFTPATPSRSA</sequence>
<dbReference type="InterPro" id="IPR011333">
    <property type="entry name" value="SKP1/BTB/POZ_sf"/>
</dbReference>
<gene>
    <name evidence="2" type="ORF">BD311DRAFT_651158</name>
</gene>
<dbReference type="OrthoDB" id="3164835at2759"/>